<dbReference type="OMA" id="PGHPKLY"/>
<dbReference type="AlphaFoldDB" id="A0A454C936"/>
<dbReference type="Pfam" id="PF04079">
    <property type="entry name" value="SMC_ScpB"/>
    <property type="match status" value="1"/>
</dbReference>
<evidence type="ECO:0000256" key="1">
    <source>
        <dbReference type="ARBA" id="ARBA00022490"/>
    </source>
</evidence>
<dbReference type="GO" id="GO:0051301">
    <property type="term" value="P:cell division"/>
    <property type="evidence" value="ECO:0007669"/>
    <property type="project" value="UniProtKB-KW"/>
</dbReference>
<dbReference type="GO" id="GO:0006260">
    <property type="term" value="P:DNA replication"/>
    <property type="evidence" value="ECO:0007669"/>
    <property type="project" value="UniProtKB-UniRule"/>
</dbReference>
<dbReference type="HAMAP" id="MF_01804">
    <property type="entry name" value="ScpB"/>
    <property type="match status" value="1"/>
</dbReference>
<dbReference type="OrthoDB" id="9806226at2"/>
<reference evidence="7 8" key="1">
    <citation type="submission" date="2014-08" db="EMBL/GenBank/DDBJ databases">
        <authorList>
            <person name="Kuleshov K."/>
            <person name="Dedkov V."/>
            <person name="Markelov M."/>
            <person name="Pimkina E."/>
        </authorList>
    </citation>
    <scope>NUCLEOTIDE SEQUENCE [LARGE SCALE GENOMIC DNA]</scope>
    <source>
        <strain evidence="8">TOA</strain>
    </source>
</reference>
<dbReference type="InterPro" id="IPR036388">
    <property type="entry name" value="WH-like_DNA-bd_sf"/>
</dbReference>
<evidence type="ECO:0000256" key="5">
    <source>
        <dbReference type="HAMAP-Rule" id="MF_01804"/>
    </source>
</evidence>
<dbReference type="GO" id="GO:0051304">
    <property type="term" value="P:chromosome separation"/>
    <property type="evidence" value="ECO:0007669"/>
    <property type="project" value="InterPro"/>
</dbReference>
<dbReference type="InterPro" id="IPR005234">
    <property type="entry name" value="ScpB_csome_segregation"/>
</dbReference>
<comment type="function">
    <text evidence="5">Participates in chromosomal partition during cell division. May act via the formation of a condensin-like complex containing Smc and ScpA that pull DNA away from mid-cell into both cell halves.</text>
</comment>
<dbReference type="Gene3D" id="1.10.10.10">
    <property type="entry name" value="Winged helix-like DNA-binding domain superfamily/Winged helix DNA-binding domain"/>
    <property type="match status" value="2"/>
</dbReference>
<keyword evidence="1 5" id="KW-0963">Cytoplasm</keyword>
<protein>
    <recommendedName>
        <fullName evidence="5">Segregation and condensation protein B</fullName>
    </recommendedName>
</protein>
<name>A0A454C936_METHO</name>
<dbReference type="GeneID" id="89679101"/>
<dbReference type="InterPro" id="IPR036390">
    <property type="entry name" value="WH_DNA-bd_sf"/>
</dbReference>
<comment type="similarity">
    <text evidence="5">Belongs to the ScpB family.</text>
</comment>
<proteinExistence type="inferred from homology"/>
<dbReference type="EMBL" id="CP033021">
    <property type="protein sequence ID" value="AYN65166.1"/>
    <property type="molecule type" value="Genomic_DNA"/>
</dbReference>
<sequence>MKNKIIEALLFIQGSEGLSSEQAQQVFKLNTIQEARRLLRDFKTYFNNLERGIKVLEFNDVFKFLTIESVKDYISDLVTITRKQRLSNAAIEVAGIVAYKQPITRGMISNIRGVVSDGIVSSLLEKGIIEEVGVAQTPGNPILYGITNKFYDYFKIKTLGELPPFPEFNKYSSEEEEEIDKDFNLFDSQRPETDNDGVLISNEGAEYDKF</sequence>
<evidence type="ECO:0000256" key="4">
    <source>
        <dbReference type="ARBA" id="ARBA00023306"/>
    </source>
</evidence>
<comment type="subunit">
    <text evidence="5">Homodimer. Homodimerization may be required to stabilize the binding of ScpA to the Smc head domains. Component of a cohesin-like complex composed of ScpA, ScpB and the Smc homodimer, in which ScpA and ScpB bind to the head domain of Smc. The presence of the three proteins is required for the association of the complex with DNA.</text>
</comment>
<dbReference type="SUPFAM" id="SSF46785">
    <property type="entry name" value="Winged helix' DNA-binding domain"/>
    <property type="match status" value="2"/>
</dbReference>
<reference evidence="7 8" key="2">
    <citation type="submission" date="2018-10" db="EMBL/GenBank/DDBJ databases">
        <title>Detection and isolation of Mycoplasma hominis as a predominant microorganism from pelvic cavity of patient with salpingitis and tubo-ovarian abscess.</title>
        <authorList>
            <person name="Guschin A.E."/>
            <person name="Khayrullina G.A."/>
            <person name="Rakovskaya I.V."/>
            <person name="Shelenkov A.A."/>
            <person name="Shagin D.A."/>
        </authorList>
    </citation>
    <scope>NUCLEOTIDE SEQUENCE [LARGE SCALE GENOMIC DNA]</scope>
    <source>
        <strain evidence="8">TOA</strain>
    </source>
</reference>
<evidence type="ECO:0000256" key="6">
    <source>
        <dbReference type="SAM" id="MobiDB-lite"/>
    </source>
</evidence>
<dbReference type="PIRSF" id="PIRSF019345">
    <property type="entry name" value="ScpB"/>
    <property type="match status" value="1"/>
</dbReference>
<dbReference type="RefSeq" id="WP_012855318.1">
    <property type="nucleotide sequence ID" value="NZ_CP009677.1"/>
</dbReference>
<accession>A0A454C936</accession>
<evidence type="ECO:0000256" key="2">
    <source>
        <dbReference type="ARBA" id="ARBA00022618"/>
    </source>
</evidence>
<dbReference type="PANTHER" id="PTHR34298:SF2">
    <property type="entry name" value="SEGREGATION AND CONDENSATION PROTEIN B"/>
    <property type="match status" value="1"/>
</dbReference>
<keyword evidence="2 5" id="KW-0132">Cell division</keyword>
<dbReference type="NCBIfam" id="TIGR00281">
    <property type="entry name" value="SMC-Scp complex subunit ScpB"/>
    <property type="match status" value="1"/>
</dbReference>
<organism evidence="7 8">
    <name type="scientific">Metamycoplasma hominis</name>
    <name type="common">Mycoplasma hominis</name>
    <dbReference type="NCBI Taxonomy" id="2098"/>
    <lineage>
        <taxon>Bacteria</taxon>
        <taxon>Bacillati</taxon>
        <taxon>Mycoplasmatota</taxon>
        <taxon>Mycoplasmoidales</taxon>
        <taxon>Metamycoplasmataceae</taxon>
        <taxon>Metamycoplasma</taxon>
    </lineage>
</organism>
<evidence type="ECO:0000313" key="7">
    <source>
        <dbReference type="EMBL" id="AYN65166.1"/>
    </source>
</evidence>
<dbReference type="PANTHER" id="PTHR34298">
    <property type="entry name" value="SEGREGATION AND CONDENSATION PROTEIN B"/>
    <property type="match status" value="1"/>
</dbReference>
<dbReference type="Proteomes" id="UP000029712">
    <property type="component" value="Chromosome"/>
</dbReference>
<feature type="region of interest" description="Disordered" evidence="6">
    <location>
        <begin position="185"/>
        <end position="210"/>
    </location>
</feature>
<evidence type="ECO:0000313" key="8">
    <source>
        <dbReference type="Proteomes" id="UP000029712"/>
    </source>
</evidence>
<gene>
    <name evidence="5" type="primary">scpB</name>
    <name evidence="7" type="ORF">KN71_000320</name>
</gene>
<keyword evidence="3 5" id="KW-0159">Chromosome partition</keyword>
<dbReference type="GO" id="GO:0005737">
    <property type="term" value="C:cytoplasm"/>
    <property type="evidence" value="ECO:0007669"/>
    <property type="project" value="UniProtKB-SubCell"/>
</dbReference>
<comment type="subcellular location">
    <subcellularLocation>
        <location evidence="5">Cytoplasm</location>
    </subcellularLocation>
    <text evidence="5">Associated with two foci at the outer edges of the nucleoid region in young cells, and at four foci within both cell halves in older cells.</text>
</comment>
<keyword evidence="4 5" id="KW-0131">Cell cycle</keyword>
<evidence type="ECO:0000256" key="3">
    <source>
        <dbReference type="ARBA" id="ARBA00022829"/>
    </source>
</evidence>